<organism evidence="1 2">
    <name type="scientific">Halobellus salinus</name>
    <dbReference type="NCBI Taxonomy" id="931585"/>
    <lineage>
        <taxon>Archaea</taxon>
        <taxon>Methanobacteriati</taxon>
        <taxon>Methanobacteriota</taxon>
        <taxon>Stenosarchaea group</taxon>
        <taxon>Halobacteria</taxon>
        <taxon>Halobacteriales</taxon>
        <taxon>Haloferacaceae</taxon>
        <taxon>Halobellus</taxon>
    </lineage>
</organism>
<sequence length="160" mass="17992">MHRRCPRIEVDDLSLLNFPDGSFPDRSFPLEIMDNPLVEWLFDANVRYRDGAAVSTFNEVSLGKSRQVAPDSRRRYLEACGEFVDRQSIVLRDKIRNSATALLGCGHPMIERELSACLIDTRNIETGTCDRYLVFSPAGNGFGIRAPNLVDFGAFVDDPH</sequence>
<reference evidence="1" key="1">
    <citation type="journal article" date="2014" name="Int. J. Syst. Evol. Microbiol.">
        <title>Complete genome sequence of Corynebacterium casei LMG S-19264T (=DSM 44701T), isolated from a smear-ripened cheese.</title>
        <authorList>
            <consortium name="US DOE Joint Genome Institute (JGI-PGF)"/>
            <person name="Walter F."/>
            <person name="Albersmeier A."/>
            <person name="Kalinowski J."/>
            <person name="Ruckert C."/>
        </authorList>
    </citation>
    <scope>NUCLEOTIDE SEQUENCE</scope>
    <source>
        <strain evidence="1">JCM 14359</strain>
    </source>
</reference>
<evidence type="ECO:0000313" key="1">
    <source>
        <dbReference type="EMBL" id="GGJ10971.1"/>
    </source>
</evidence>
<proteinExistence type="predicted"/>
<accession>A0A830EH08</accession>
<keyword evidence="2" id="KW-1185">Reference proteome</keyword>
<dbReference type="AlphaFoldDB" id="A0A830EH08"/>
<protein>
    <submittedName>
        <fullName evidence="1">Uncharacterized protein</fullName>
    </submittedName>
</protein>
<dbReference type="EMBL" id="BMOC01000013">
    <property type="protein sequence ID" value="GGJ10971.1"/>
    <property type="molecule type" value="Genomic_DNA"/>
</dbReference>
<dbReference type="Proteomes" id="UP000653099">
    <property type="component" value="Unassembled WGS sequence"/>
</dbReference>
<reference evidence="1" key="2">
    <citation type="submission" date="2020-09" db="EMBL/GenBank/DDBJ databases">
        <authorList>
            <person name="Sun Q."/>
            <person name="Ohkuma M."/>
        </authorList>
    </citation>
    <scope>NUCLEOTIDE SEQUENCE</scope>
    <source>
        <strain evidence="1">JCM 14359</strain>
    </source>
</reference>
<name>A0A830EH08_9EURY</name>
<comment type="caution">
    <text evidence="1">The sequence shown here is derived from an EMBL/GenBank/DDBJ whole genome shotgun (WGS) entry which is preliminary data.</text>
</comment>
<evidence type="ECO:0000313" key="2">
    <source>
        <dbReference type="Proteomes" id="UP000653099"/>
    </source>
</evidence>
<gene>
    <name evidence="1" type="ORF">GCM10008995_21120</name>
</gene>